<evidence type="ECO:0000256" key="1">
    <source>
        <dbReference type="ARBA" id="ARBA00004651"/>
    </source>
</evidence>
<evidence type="ECO:0000256" key="7">
    <source>
        <dbReference type="RuleBase" id="RU363032"/>
    </source>
</evidence>
<dbReference type="GO" id="GO:0005886">
    <property type="term" value="C:plasma membrane"/>
    <property type="evidence" value="ECO:0007669"/>
    <property type="project" value="UniProtKB-SubCell"/>
</dbReference>
<evidence type="ECO:0000256" key="2">
    <source>
        <dbReference type="ARBA" id="ARBA00022448"/>
    </source>
</evidence>
<keyword evidence="5 7" id="KW-1133">Transmembrane helix</keyword>
<protein>
    <submittedName>
        <fullName evidence="9">ABC transporter permease subunit</fullName>
    </submittedName>
</protein>
<evidence type="ECO:0000256" key="5">
    <source>
        <dbReference type="ARBA" id="ARBA00022989"/>
    </source>
</evidence>
<evidence type="ECO:0000256" key="6">
    <source>
        <dbReference type="ARBA" id="ARBA00023136"/>
    </source>
</evidence>
<feature type="transmembrane region" description="Helical" evidence="7">
    <location>
        <begin position="168"/>
        <end position="185"/>
    </location>
</feature>
<feature type="transmembrane region" description="Helical" evidence="7">
    <location>
        <begin position="267"/>
        <end position="286"/>
    </location>
</feature>
<evidence type="ECO:0000256" key="4">
    <source>
        <dbReference type="ARBA" id="ARBA00022692"/>
    </source>
</evidence>
<evidence type="ECO:0000259" key="8">
    <source>
        <dbReference type="PROSITE" id="PS50928"/>
    </source>
</evidence>
<dbReference type="EMBL" id="DWWN01000001">
    <property type="protein sequence ID" value="HJC44536.1"/>
    <property type="molecule type" value="Genomic_DNA"/>
</dbReference>
<sequence>MPTPPRWAAPCRTTGSIIWAEFPSQNGTPLAGRPVFVYTAFRKGGCALKTSKKSLPARLAAAAFWLALWQWAAVAVGQEVFLVSPLRALDTLVRLLPTADFWGRVAFSSGRILGGFALGCLCSVALAAAARLSRTVELLLDPVLQLVKATPVASFVILALVWVRGRELSILISFLMALPVLYSAVRTGIASADVQLLEMARVFRIPAGRRLRAIWLPAVLPAFREGCRTALGLCWKSGVAAEVIGLPDGSIGDALYRAKITLSTGELFAWTFVIICLSAVFERAFLALLDAAVRRVCGAPPPEQEAQP</sequence>
<keyword evidence="6 7" id="KW-0472">Membrane</keyword>
<feature type="transmembrane region" description="Helical" evidence="7">
    <location>
        <begin position="101"/>
        <end position="130"/>
    </location>
</feature>
<comment type="subcellular location">
    <subcellularLocation>
        <location evidence="1 7">Cell membrane</location>
        <topology evidence="1 7">Multi-pass membrane protein</topology>
    </subcellularLocation>
</comment>
<comment type="similarity">
    <text evidence="7">Belongs to the binding-protein-dependent transport system permease family.</text>
</comment>
<dbReference type="PROSITE" id="PS50928">
    <property type="entry name" value="ABC_TM1"/>
    <property type="match status" value="1"/>
</dbReference>
<keyword evidence="3" id="KW-1003">Cell membrane</keyword>
<dbReference type="PANTHER" id="PTHR30151">
    <property type="entry name" value="ALKANE SULFONATE ABC TRANSPORTER-RELATED, MEMBRANE SUBUNIT"/>
    <property type="match status" value="1"/>
</dbReference>
<dbReference type="SUPFAM" id="SSF161098">
    <property type="entry name" value="MetI-like"/>
    <property type="match status" value="1"/>
</dbReference>
<feature type="domain" description="ABC transmembrane type-1" evidence="8">
    <location>
        <begin position="101"/>
        <end position="285"/>
    </location>
</feature>
<proteinExistence type="inferred from homology"/>
<dbReference type="PANTHER" id="PTHR30151:SF0">
    <property type="entry name" value="ABC TRANSPORTER PERMEASE PROTEIN MJ0413-RELATED"/>
    <property type="match status" value="1"/>
</dbReference>
<evidence type="ECO:0000256" key="3">
    <source>
        <dbReference type="ARBA" id="ARBA00022475"/>
    </source>
</evidence>
<reference evidence="9" key="2">
    <citation type="submission" date="2021-04" db="EMBL/GenBank/DDBJ databases">
        <authorList>
            <person name="Gilroy R."/>
        </authorList>
    </citation>
    <scope>NUCLEOTIDE SEQUENCE</scope>
    <source>
        <strain evidence="9">ChiSjej5B23-2810</strain>
    </source>
</reference>
<name>A0A9D2T3X8_9FIRM</name>
<feature type="transmembrane region" description="Helical" evidence="7">
    <location>
        <begin position="142"/>
        <end position="162"/>
    </location>
</feature>
<evidence type="ECO:0000313" key="10">
    <source>
        <dbReference type="Proteomes" id="UP000823906"/>
    </source>
</evidence>
<dbReference type="Pfam" id="PF00528">
    <property type="entry name" value="BPD_transp_1"/>
    <property type="match status" value="1"/>
</dbReference>
<gene>
    <name evidence="9" type="ORF">H9703_00095</name>
</gene>
<keyword evidence="4 7" id="KW-0812">Transmembrane</keyword>
<organism evidence="9 10">
    <name type="scientific">Candidatus Faecalibacterium faecigallinarum</name>
    <dbReference type="NCBI Taxonomy" id="2838577"/>
    <lineage>
        <taxon>Bacteria</taxon>
        <taxon>Bacillati</taxon>
        <taxon>Bacillota</taxon>
        <taxon>Clostridia</taxon>
        <taxon>Eubacteriales</taxon>
        <taxon>Oscillospiraceae</taxon>
        <taxon>Faecalibacterium</taxon>
    </lineage>
</organism>
<evidence type="ECO:0000313" key="9">
    <source>
        <dbReference type="EMBL" id="HJC44536.1"/>
    </source>
</evidence>
<reference evidence="9" key="1">
    <citation type="journal article" date="2021" name="PeerJ">
        <title>Extensive microbial diversity within the chicken gut microbiome revealed by metagenomics and culture.</title>
        <authorList>
            <person name="Gilroy R."/>
            <person name="Ravi A."/>
            <person name="Getino M."/>
            <person name="Pursley I."/>
            <person name="Horton D.L."/>
            <person name="Alikhan N.F."/>
            <person name="Baker D."/>
            <person name="Gharbi K."/>
            <person name="Hall N."/>
            <person name="Watson M."/>
            <person name="Adriaenssens E.M."/>
            <person name="Foster-Nyarko E."/>
            <person name="Jarju S."/>
            <person name="Secka A."/>
            <person name="Antonio M."/>
            <person name="Oren A."/>
            <person name="Chaudhuri R.R."/>
            <person name="La Ragione R."/>
            <person name="Hildebrand F."/>
            <person name="Pallen M.J."/>
        </authorList>
    </citation>
    <scope>NUCLEOTIDE SEQUENCE</scope>
    <source>
        <strain evidence="9">ChiSjej5B23-2810</strain>
    </source>
</reference>
<dbReference type="InterPro" id="IPR035906">
    <property type="entry name" value="MetI-like_sf"/>
</dbReference>
<comment type="caution">
    <text evidence="9">The sequence shown here is derived from an EMBL/GenBank/DDBJ whole genome shotgun (WGS) entry which is preliminary data.</text>
</comment>
<keyword evidence="2 7" id="KW-0813">Transport</keyword>
<dbReference type="AlphaFoldDB" id="A0A9D2T3X8"/>
<dbReference type="InterPro" id="IPR000515">
    <property type="entry name" value="MetI-like"/>
</dbReference>
<accession>A0A9D2T3X8</accession>
<dbReference type="Proteomes" id="UP000823906">
    <property type="component" value="Unassembled WGS sequence"/>
</dbReference>
<dbReference type="Gene3D" id="1.10.3720.10">
    <property type="entry name" value="MetI-like"/>
    <property type="match status" value="1"/>
</dbReference>
<dbReference type="GO" id="GO:0055085">
    <property type="term" value="P:transmembrane transport"/>
    <property type="evidence" value="ECO:0007669"/>
    <property type="project" value="InterPro"/>
</dbReference>
<dbReference type="CDD" id="cd06261">
    <property type="entry name" value="TM_PBP2"/>
    <property type="match status" value="1"/>
</dbReference>